<keyword evidence="5" id="KW-0479">Metal-binding</keyword>
<dbReference type="EMBL" id="JASJEX010000004">
    <property type="protein sequence ID" value="MDJ1130096.1"/>
    <property type="molecule type" value="Genomic_DNA"/>
</dbReference>
<evidence type="ECO:0000256" key="6">
    <source>
        <dbReference type="ARBA" id="ARBA00022801"/>
    </source>
</evidence>
<evidence type="ECO:0000256" key="3">
    <source>
        <dbReference type="ARBA" id="ARBA00007353"/>
    </source>
</evidence>
<name>A0ABT6ZM22_9ACTN</name>
<comment type="catalytic activity">
    <reaction evidence="10">
        <text>S-methyl-5'-thioadenosine + phosphate = 5-(methylsulfanyl)-alpha-D-ribose 1-phosphate + adenine</text>
        <dbReference type="Rhea" id="RHEA:11852"/>
        <dbReference type="ChEBI" id="CHEBI:16708"/>
        <dbReference type="ChEBI" id="CHEBI:17509"/>
        <dbReference type="ChEBI" id="CHEBI:43474"/>
        <dbReference type="ChEBI" id="CHEBI:58533"/>
        <dbReference type="EC" id="2.4.2.28"/>
    </reaction>
    <physiologicalReaction direction="left-to-right" evidence="10">
        <dbReference type="Rhea" id="RHEA:11853"/>
    </physiologicalReaction>
</comment>
<dbReference type="CDD" id="cd16833">
    <property type="entry name" value="YfiH"/>
    <property type="match status" value="1"/>
</dbReference>
<comment type="catalytic activity">
    <reaction evidence="8">
        <text>adenosine + H2O + H(+) = inosine + NH4(+)</text>
        <dbReference type="Rhea" id="RHEA:24408"/>
        <dbReference type="ChEBI" id="CHEBI:15377"/>
        <dbReference type="ChEBI" id="CHEBI:15378"/>
        <dbReference type="ChEBI" id="CHEBI:16335"/>
        <dbReference type="ChEBI" id="CHEBI:17596"/>
        <dbReference type="ChEBI" id="CHEBI:28938"/>
        <dbReference type="EC" id="3.5.4.4"/>
    </reaction>
    <physiologicalReaction direction="left-to-right" evidence="8">
        <dbReference type="Rhea" id="RHEA:24409"/>
    </physiologicalReaction>
</comment>
<comment type="catalytic activity">
    <reaction evidence="1">
        <text>inosine + phosphate = alpha-D-ribose 1-phosphate + hypoxanthine</text>
        <dbReference type="Rhea" id="RHEA:27646"/>
        <dbReference type="ChEBI" id="CHEBI:17368"/>
        <dbReference type="ChEBI" id="CHEBI:17596"/>
        <dbReference type="ChEBI" id="CHEBI:43474"/>
        <dbReference type="ChEBI" id="CHEBI:57720"/>
        <dbReference type="EC" id="2.4.2.1"/>
    </reaction>
    <physiologicalReaction direction="left-to-right" evidence="1">
        <dbReference type="Rhea" id="RHEA:27647"/>
    </physiologicalReaction>
</comment>
<keyword evidence="12" id="KW-1185">Reference proteome</keyword>
<comment type="similarity">
    <text evidence="3">Belongs to the purine nucleoside phosphorylase YfiH/LACC1 family.</text>
</comment>
<dbReference type="Proteomes" id="UP001431693">
    <property type="component" value="Unassembled WGS sequence"/>
</dbReference>
<evidence type="ECO:0000256" key="7">
    <source>
        <dbReference type="ARBA" id="ARBA00022833"/>
    </source>
</evidence>
<dbReference type="Gene3D" id="3.60.140.10">
    <property type="entry name" value="CNF1/YfiH-like putative cysteine hydrolases"/>
    <property type="match status" value="1"/>
</dbReference>
<evidence type="ECO:0000256" key="4">
    <source>
        <dbReference type="ARBA" id="ARBA00022679"/>
    </source>
</evidence>
<comment type="caution">
    <text evidence="11">The sequence shown here is derived from an EMBL/GenBank/DDBJ whole genome shotgun (WGS) entry which is preliminary data.</text>
</comment>
<evidence type="ECO:0000313" key="12">
    <source>
        <dbReference type="Proteomes" id="UP001431693"/>
    </source>
</evidence>
<dbReference type="SUPFAM" id="SSF64438">
    <property type="entry name" value="CNF1/YfiH-like putative cysteine hydrolases"/>
    <property type="match status" value="1"/>
</dbReference>
<protein>
    <submittedName>
        <fullName evidence="11">Polyphenol oxidase family protein</fullName>
    </submittedName>
</protein>
<evidence type="ECO:0000256" key="10">
    <source>
        <dbReference type="ARBA" id="ARBA00049893"/>
    </source>
</evidence>
<dbReference type="PANTHER" id="PTHR30616">
    <property type="entry name" value="UNCHARACTERIZED PROTEIN YFIH"/>
    <property type="match status" value="1"/>
</dbReference>
<dbReference type="InterPro" id="IPR038371">
    <property type="entry name" value="Cu_polyphenol_OxRdtase_sf"/>
</dbReference>
<gene>
    <name evidence="11" type="ORF">QJ043_08420</name>
</gene>
<dbReference type="RefSeq" id="WP_283713261.1">
    <property type="nucleotide sequence ID" value="NZ_JASJEW010000003.1"/>
</dbReference>
<evidence type="ECO:0000256" key="5">
    <source>
        <dbReference type="ARBA" id="ARBA00022723"/>
    </source>
</evidence>
<comment type="catalytic activity">
    <reaction evidence="9">
        <text>adenosine + phosphate = alpha-D-ribose 1-phosphate + adenine</text>
        <dbReference type="Rhea" id="RHEA:27642"/>
        <dbReference type="ChEBI" id="CHEBI:16335"/>
        <dbReference type="ChEBI" id="CHEBI:16708"/>
        <dbReference type="ChEBI" id="CHEBI:43474"/>
        <dbReference type="ChEBI" id="CHEBI:57720"/>
        <dbReference type="EC" id="2.4.2.1"/>
    </reaction>
    <physiologicalReaction direction="left-to-right" evidence="9">
        <dbReference type="Rhea" id="RHEA:27643"/>
    </physiologicalReaction>
</comment>
<dbReference type="Pfam" id="PF02578">
    <property type="entry name" value="Cu-oxidase_4"/>
    <property type="match status" value="1"/>
</dbReference>
<dbReference type="InterPro" id="IPR003730">
    <property type="entry name" value="Cu_polyphenol_OxRdtase"/>
</dbReference>
<evidence type="ECO:0000256" key="1">
    <source>
        <dbReference type="ARBA" id="ARBA00000553"/>
    </source>
</evidence>
<sequence>MTETRAGGGLPAPALSREVSDDVALLGDPQVPGGVTFAFTERSGGVSRPPYGSLNLGDRVGDDASAVAENRRRVLRAIGAEAFSANLVCPNQVHGDRVVAVASSAPEAVARAQAQAAEGADAVVCSAPGVPVLLVYADCVPVVLVTDGGFAVVHSGWKGTYARIAAKALNQLCAITGNDVSDVDCYLGPHIAGRDYEVSDELIERFTMEFGSCVQAGEGRLSLASAIEATLVSSGVRPWRILNADLSTATDTGRFFSYRKEGPVCGRHGAIGFMAPARP</sequence>
<accession>A0ABT6ZM22</accession>
<keyword evidence="6" id="KW-0378">Hydrolase</keyword>
<evidence type="ECO:0000256" key="8">
    <source>
        <dbReference type="ARBA" id="ARBA00047989"/>
    </source>
</evidence>
<reference evidence="11" key="1">
    <citation type="submission" date="2023-05" db="EMBL/GenBank/DDBJ databases">
        <title>[olsenella] sp. nov., isolated from a pig farm feces dump.</title>
        <authorList>
            <person name="Chang Y.-H."/>
        </authorList>
    </citation>
    <scope>NUCLEOTIDE SEQUENCE</scope>
    <source>
        <strain evidence="11">YH-ols2217</strain>
    </source>
</reference>
<proteinExistence type="inferred from homology"/>
<evidence type="ECO:0000313" key="11">
    <source>
        <dbReference type="EMBL" id="MDJ1130096.1"/>
    </source>
</evidence>
<dbReference type="PANTHER" id="PTHR30616:SF2">
    <property type="entry name" value="PURINE NUCLEOSIDE PHOSPHORYLASE LACC1"/>
    <property type="match status" value="1"/>
</dbReference>
<comment type="function">
    <text evidence="2">Purine nucleoside enzyme that catalyzes the phosphorolysis of adenosine and inosine nucleosides, yielding D-ribose 1-phosphate and the respective free bases, adenine and hypoxanthine. Also catalyzes the phosphorolysis of S-methyl-5'-thioadenosine into adenine and S-methyl-5-thio-alpha-D-ribose 1-phosphate. Also has adenosine deaminase activity.</text>
</comment>
<organism evidence="11 12">
    <name type="scientific">Kribbibacterium absianum</name>
    <dbReference type="NCBI Taxonomy" id="3044210"/>
    <lineage>
        <taxon>Bacteria</taxon>
        <taxon>Bacillati</taxon>
        <taxon>Actinomycetota</taxon>
        <taxon>Coriobacteriia</taxon>
        <taxon>Coriobacteriales</taxon>
        <taxon>Kribbibacteriaceae</taxon>
        <taxon>Kribbibacterium</taxon>
    </lineage>
</organism>
<keyword evidence="4" id="KW-0808">Transferase</keyword>
<evidence type="ECO:0000256" key="2">
    <source>
        <dbReference type="ARBA" id="ARBA00003215"/>
    </source>
</evidence>
<dbReference type="InterPro" id="IPR011324">
    <property type="entry name" value="Cytotoxic_necrot_fac-like_cat"/>
</dbReference>
<evidence type="ECO:0000256" key="9">
    <source>
        <dbReference type="ARBA" id="ARBA00048968"/>
    </source>
</evidence>
<keyword evidence="7" id="KW-0862">Zinc</keyword>